<dbReference type="GO" id="GO:0006508">
    <property type="term" value="P:proteolysis"/>
    <property type="evidence" value="ECO:0007669"/>
    <property type="project" value="InterPro"/>
</dbReference>
<dbReference type="PROSITE" id="PS51365">
    <property type="entry name" value="RENAL_DIPEPTIDASE_2"/>
    <property type="match status" value="1"/>
</dbReference>
<proteinExistence type="predicted"/>
<dbReference type="AlphaFoldDB" id="A0A939BVC8"/>
<dbReference type="EC" id="3.4.13.19" evidence="1"/>
<evidence type="ECO:0000313" key="1">
    <source>
        <dbReference type="EMBL" id="MBM7590536.1"/>
    </source>
</evidence>
<dbReference type="InterPro" id="IPR032466">
    <property type="entry name" value="Metal_Hydrolase"/>
</dbReference>
<dbReference type="EMBL" id="JAFBEB010000006">
    <property type="protein sequence ID" value="MBM7590536.1"/>
    <property type="molecule type" value="Genomic_DNA"/>
</dbReference>
<dbReference type="Pfam" id="PF01244">
    <property type="entry name" value="Peptidase_M19"/>
    <property type="match status" value="1"/>
</dbReference>
<reference evidence="1" key="1">
    <citation type="submission" date="2021-01" db="EMBL/GenBank/DDBJ databases">
        <title>Genomic Encyclopedia of Type Strains, Phase IV (KMG-IV): sequencing the most valuable type-strain genomes for metagenomic binning, comparative biology and taxonomic classification.</title>
        <authorList>
            <person name="Goeker M."/>
        </authorList>
    </citation>
    <scope>NUCLEOTIDE SEQUENCE</scope>
    <source>
        <strain evidence="1">DSM 25523</strain>
    </source>
</reference>
<keyword evidence="1" id="KW-0378">Hydrolase</keyword>
<dbReference type="InterPro" id="IPR000180">
    <property type="entry name" value="Dipep_AS"/>
</dbReference>
<dbReference type="RefSeq" id="WP_239565373.1">
    <property type="nucleotide sequence ID" value="NZ_BAABIN010000002.1"/>
</dbReference>
<dbReference type="PROSITE" id="PS00869">
    <property type="entry name" value="RENAL_DIPEPTIDASE_1"/>
    <property type="match status" value="1"/>
</dbReference>
<dbReference type="InterPro" id="IPR008257">
    <property type="entry name" value="Pept_M19"/>
</dbReference>
<protein>
    <submittedName>
        <fullName evidence="1">Membrane dipeptidase</fullName>
        <ecNumber evidence="1">3.4.13.19</ecNumber>
    </submittedName>
</protein>
<keyword evidence="2" id="KW-1185">Reference proteome</keyword>
<dbReference type="SUPFAM" id="SSF51556">
    <property type="entry name" value="Metallo-dependent hydrolases"/>
    <property type="match status" value="1"/>
</dbReference>
<dbReference type="Proteomes" id="UP000717624">
    <property type="component" value="Unassembled WGS sequence"/>
</dbReference>
<dbReference type="GO" id="GO:0070573">
    <property type="term" value="F:metallodipeptidase activity"/>
    <property type="evidence" value="ECO:0007669"/>
    <property type="project" value="InterPro"/>
</dbReference>
<organism evidence="1 2">
    <name type="scientific">Brevibacillus fulvus</name>
    <dbReference type="NCBI Taxonomy" id="1125967"/>
    <lineage>
        <taxon>Bacteria</taxon>
        <taxon>Bacillati</taxon>
        <taxon>Bacillota</taxon>
        <taxon>Bacilli</taxon>
        <taxon>Bacillales</taxon>
        <taxon>Paenibacillaceae</taxon>
        <taxon>Brevibacillus</taxon>
    </lineage>
</organism>
<gene>
    <name evidence="1" type="ORF">JOD01_002140</name>
</gene>
<dbReference type="Gene3D" id="3.20.20.140">
    <property type="entry name" value="Metal-dependent hydrolases"/>
    <property type="match status" value="1"/>
</dbReference>
<dbReference type="PANTHER" id="PTHR10443:SF12">
    <property type="entry name" value="DIPEPTIDASE"/>
    <property type="match status" value="1"/>
</dbReference>
<sequence>MSKVFDAHCDALLKLWEDRTLRFARGDERLQVSLPEMKRGNVHIQVFDVWVPTEHKGARAYRSAMEMIKIFHQQVAVPPVTAIYSRGDLEQCVLKEKKGAILFIEGGHPLGHDLGNLHELYRMGVRGIGLTWNIRNQLADGCLQPSPRGLTLFGRQVVREMNRLGMMVDVSHLAEPGFWEVLELSSTPVIASHSNTRKLCDHPRNLTDQQIRALIEKDSVMGLTFVDMFVTSEKRTVWIDDLLRHLDHVCALGGLDHVAFGSDFDGTVERFGDLSSAGEYQRLVNALLKHFKEDEVKKIMFENWLRVFQNVLQ</sequence>
<keyword evidence="1" id="KW-0224">Dipeptidase</keyword>
<name>A0A939BVC8_9BACL</name>
<evidence type="ECO:0000313" key="2">
    <source>
        <dbReference type="Proteomes" id="UP000717624"/>
    </source>
</evidence>
<keyword evidence="1" id="KW-0645">Protease</keyword>
<dbReference type="CDD" id="cd01301">
    <property type="entry name" value="rDP_like"/>
    <property type="match status" value="1"/>
</dbReference>
<comment type="caution">
    <text evidence="1">The sequence shown here is derived from an EMBL/GenBank/DDBJ whole genome shotgun (WGS) entry which is preliminary data.</text>
</comment>
<accession>A0A939BVC8</accession>
<dbReference type="PANTHER" id="PTHR10443">
    <property type="entry name" value="MICROSOMAL DIPEPTIDASE"/>
    <property type="match status" value="1"/>
</dbReference>